<evidence type="ECO:0000313" key="1">
    <source>
        <dbReference type="EMBL" id="CAG8820976.1"/>
    </source>
</evidence>
<accession>A0A9N9PIY4</accession>
<sequence length="45" mass="5033">KDPGCTAEHFDDTTTALYHFARLIEMVAKSENDGAKEHLLQALFP</sequence>
<reference evidence="1" key="1">
    <citation type="submission" date="2021-06" db="EMBL/GenBank/DDBJ databases">
        <authorList>
            <person name="Kallberg Y."/>
            <person name="Tangrot J."/>
            <person name="Rosling A."/>
        </authorList>
    </citation>
    <scope>NUCLEOTIDE SEQUENCE</scope>
    <source>
        <strain evidence="1">IN212</strain>
    </source>
</reference>
<dbReference type="AlphaFoldDB" id="A0A9N9PIY4"/>
<dbReference type="EMBL" id="CAJVPZ010099827">
    <property type="protein sequence ID" value="CAG8820976.1"/>
    <property type="molecule type" value="Genomic_DNA"/>
</dbReference>
<evidence type="ECO:0000313" key="2">
    <source>
        <dbReference type="Proteomes" id="UP000789396"/>
    </source>
</evidence>
<feature type="non-terminal residue" evidence="1">
    <location>
        <position position="45"/>
    </location>
</feature>
<proteinExistence type="predicted"/>
<organism evidence="1 2">
    <name type="scientific">Racocetra fulgida</name>
    <dbReference type="NCBI Taxonomy" id="60492"/>
    <lineage>
        <taxon>Eukaryota</taxon>
        <taxon>Fungi</taxon>
        <taxon>Fungi incertae sedis</taxon>
        <taxon>Mucoromycota</taxon>
        <taxon>Glomeromycotina</taxon>
        <taxon>Glomeromycetes</taxon>
        <taxon>Diversisporales</taxon>
        <taxon>Gigasporaceae</taxon>
        <taxon>Racocetra</taxon>
    </lineage>
</organism>
<gene>
    <name evidence="1" type="ORF">RFULGI_LOCUS19642</name>
</gene>
<dbReference type="Proteomes" id="UP000789396">
    <property type="component" value="Unassembled WGS sequence"/>
</dbReference>
<feature type="non-terminal residue" evidence="1">
    <location>
        <position position="1"/>
    </location>
</feature>
<comment type="caution">
    <text evidence="1">The sequence shown here is derived from an EMBL/GenBank/DDBJ whole genome shotgun (WGS) entry which is preliminary data.</text>
</comment>
<dbReference type="OrthoDB" id="2442217at2759"/>
<protein>
    <submittedName>
        <fullName evidence="1">4761_t:CDS:1</fullName>
    </submittedName>
</protein>
<keyword evidence="2" id="KW-1185">Reference proteome</keyword>
<name>A0A9N9PIY4_9GLOM</name>